<dbReference type="AlphaFoldDB" id="A0A238KY55"/>
<dbReference type="Proteomes" id="UP000220836">
    <property type="component" value="Unassembled WGS sequence"/>
</dbReference>
<accession>A0A238KY55</accession>
<sequence>MLVNAANLNALRTGFSGAFKGGLAEALSHWSPEVRSSQKRRKIWLVGKMPNVREWIGKRAVQSPEQHDYANKEKKLGLTIGVDRNDVEADNLGIVGPMFSEMGRSSGNYADTSIFALLKEG</sequence>
<dbReference type="EMBL" id="FXYH01000015">
    <property type="protein sequence ID" value="SMX47719.1"/>
    <property type="molecule type" value="Genomic_DNA"/>
</dbReference>
<evidence type="ECO:0000259" key="1">
    <source>
        <dbReference type="Pfam" id="PF10124"/>
    </source>
</evidence>
<evidence type="ECO:0000313" key="2">
    <source>
        <dbReference type="EMBL" id="SMX47719.1"/>
    </source>
</evidence>
<dbReference type="InterPro" id="IPR018774">
    <property type="entry name" value="Phage_Mu_GpT"/>
</dbReference>
<proteinExistence type="predicted"/>
<dbReference type="Pfam" id="PF10124">
    <property type="entry name" value="Mu-like_gpT"/>
    <property type="match status" value="1"/>
</dbReference>
<protein>
    <submittedName>
        <fullName evidence="2">Mu-like prophage major head subunit gpT</fullName>
    </submittedName>
</protein>
<reference evidence="2 3" key="1">
    <citation type="submission" date="2017-05" db="EMBL/GenBank/DDBJ databases">
        <authorList>
            <person name="Song R."/>
            <person name="Chenine A.L."/>
            <person name="Ruprecht R.M."/>
        </authorList>
    </citation>
    <scope>NUCLEOTIDE SEQUENCE [LARGE SCALE GENOMIC DNA]</scope>
    <source>
        <strain evidence="2 3">CECT 8663</strain>
    </source>
</reference>
<feature type="domain" description="Bacteriophage Mu GpT" evidence="1">
    <location>
        <begin position="8"/>
        <end position="121"/>
    </location>
</feature>
<organism evidence="2 3">
    <name type="scientific">Pelagimonas varians</name>
    <dbReference type="NCBI Taxonomy" id="696760"/>
    <lineage>
        <taxon>Bacteria</taxon>
        <taxon>Pseudomonadati</taxon>
        <taxon>Pseudomonadota</taxon>
        <taxon>Alphaproteobacteria</taxon>
        <taxon>Rhodobacterales</taxon>
        <taxon>Roseobacteraceae</taxon>
        <taxon>Pelagimonas</taxon>
    </lineage>
</organism>
<evidence type="ECO:0000313" key="3">
    <source>
        <dbReference type="Proteomes" id="UP000220836"/>
    </source>
</evidence>
<gene>
    <name evidence="2" type="ORF">PEV8663_03622</name>
</gene>
<keyword evidence="3" id="KW-1185">Reference proteome</keyword>
<name>A0A238KY55_9RHOB</name>
<dbReference type="OrthoDB" id="9804833at2"/>